<evidence type="ECO:0000313" key="2">
    <source>
        <dbReference type="EMBL" id="AEM86961.1"/>
    </source>
</evidence>
<feature type="signal peptide" evidence="1">
    <location>
        <begin position="1"/>
        <end position="22"/>
    </location>
</feature>
<dbReference type="HOGENOM" id="CLU_2275988_0_0_11"/>
<keyword evidence="3" id="KW-1185">Reference proteome</keyword>
<gene>
    <name evidence="2" type="ORF">Strvi_7620</name>
</gene>
<organism evidence="2 3">
    <name type="scientific">Streptomyces violaceusniger (strain Tu 4113)</name>
    <dbReference type="NCBI Taxonomy" id="653045"/>
    <lineage>
        <taxon>Bacteria</taxon>
        <taxon>Bacillati</taxon>
        <taxon>Actinomycetota</taxon>
        <taxon>Actinomycetes</taxon>
        <taxon>Kitasatosporales</taxon>
        <taxon>Streptomycetaceae</taxon>
        <taxon>Streptomyces</taxon>
        <taxon>Streptomyces violaceusniger group</taxon>
    </lineage>
</organism>
<dbReference type="AlphaFoldDB" id="G2NWK4"/>
<dbReference type="RefSeq" id="WP_014060433.1">
    <property type="nucleotide sequence ID" value="NC_015957.1"/>
</dbReference>
<proteinExistence type="predicted"/>
<keyword evidence="1" id="KW-0732">Signal</keyword>
<evidence type="ECO:0000313" key="3">
    <source>
        <dbReference type="Proteomes" id="UP000008703"/>
    </source>
</evidence>
<evidence type="ECO:0000256" key="1">
    <source>
        <dbReference type="SAM" id="SignalP"/>
    </source>
</evidence>
<protein>
    <recommendedName>
        <fullName evidence="4">Secreted protein</fullName>
    </recommendedName>
</protein>
<dbReference type="EMBL" id="CP002994">
    <property type="protein sequence ID" value="AEM86961.1"/>
    <property type="molecule type" value="Genomic_DNA"/>
</dbReference>
<name>G2NWK4_STRV4</name>
<sequence length="102" mass="10712">MRIRHVLATTAVGAALSFGALAVPAQAAAIDADVATTAAPSNTDQTEGEASIQSAYHFWASYYSLADCTAAGYHVIQSNPSRYLKATCSHGSNGKYNLYILI</sequence>
<feature type="chain" id="PRO_5039021880" description="Secreted protein" evidence="1">
    <location>
        <begin position="23"/>
        <end position="102"/>
    </location>
</feature>
<evidence type="ECO:0008006" key="4">
    <source>
        <dbReference type="Google" id="ProtNLM"/>
    </source>
</evidence>
<dbReference type="Proteomes" id="UP000008703">
    <property type="component" value="Chromosome"/>
</dbReference>
<dbReference type="KEGG" id="svl:Strvi_7620"/>
<reference evidence="2" key="1">
    <citation type="submission" date="2011-08" db="EMBL/GenBank/DDBJ databases">
        <title>Complete sequence of chromosome of Streptomyces violaceusniger Tu 4113.</title>
        <authorList>
            <consortium name="US DOE Joint Genome Institute"/>
            <person name="Lucas S."/>
            <person name="Han J."/>
            <person name="Lapidus A."/>
            <person name="Cheng J.-F."/>
            <person name="Goodwin L."/>
            <person name="Pitluck S."/>
            <person name="Peters L."/>
            <person name="Ivanova N."/>
            <person name="Daligault H."/>
            <person name="Detter J.C."/>
            <person name="Han C."/>
            <person name="Tapia R."/>
            <person name="Land M."/>
            <person name="Hauser L."/>
            <person name="Kyrpides N."/>
            <person name="Ivanova N."/>
            <person name="Pagani I."/>
            <person name="Hagen A."/>
            <person name="Katz L."/>
            <person name="Fiedler H.-P."/>
            <person name="Keasling J."/>
            <person name="Fortman J."/>
            <person name="Woyke T."/>
        </authorList>
    </citation>
    <scope>NUCLEOTIDE SEQUENCE [LARGE SCALE GENOMIC DNA]</scope>
    <source>
        <strain evidence="2">Tu 4113</strain>
    </source>
</reference>
<accession>G2NWK4</accession>